<dbReference type="AlphaFoldDB" id="A0A7R9B818"/>
<dbReference type="InterPro" id="IPR003890">
    <property type="entry name" value="MIF4G-like_typ-3"/>
</dbReference>
<dbReference type="SUPFAM" id="SSF48371">
    <property type="entry name" value="ARM repeat"/>
    <property type="match status" value="3"/>
</dbReference>
<dbReference type="FunFam" id="1.25.40.180:FF:000014">
    <property type="entry name" value="Putative regulator of nonsense transcripts 2"/>
    <property type="match status" value="1"/>
</dbReference>
<feature type="compositionally biased region" description="Polar residues" evidence="1">
    <location>
        <begin position="913"/>
        <end position="936"/>
    </location>
</feature>
<organism evidence="3">
    <name type="scientific">Timema shepardi</name>
    <name type="common">Walking stick</name>
    <dbReference type="NCBI Taxonomy" id="629360"/>
    <lineage>
        <taxon>Eukaryota</taxon>
        <taxon>Metazoa</taxon>
        <taxon>Ecdysozoa</taxon>
        <taxon>Arthropoda</taxon>
        <taxon>Hexapoda</taxon>
        <taxon>Insecta</taxon>
        <taxon>Pterygota</taxon>
        <taxon>Neoptera</taxon>
        <taxon>Polyneoptera</taxon>
        <taxon>Phasmatodea</taxon>
        <taxon>Timematodea</taxon>
        <taxon>Timematoidea</taxon>
        <taxon>Timematidae</taxon>
        <taxon>Timema</taxon>
    </lineage>
</organism>
<sequence>MNYNAKVTRPDDSYFRCLDSSLKKNTSFIRKLKTFSASQLNSLLEEMLTLNLTKYTSEVASALVESKLKMTDITSAVKLCTVLHHKYVDFQYNLLECWHRALHITEDNLPLNESKGKVDLRFYAELINVGIFTYDDGFPLLENVLSVIMNTDRDCHNNINIVLTFCRYCGHDFAGLVSRSIRKLAETYNKTVPKSRVIPEDKQNYMKSLFKKYHVLLCRRLLRENREVVRLVRENKRILQTRGEVSAERRERGLTLLLSFKKLHKNCLELAEYLDEEIPQFLQGELSKLEELNLSIENGTSNVGEAVSPDVWDDEEMQQFYENFPNIRDFIQSPTDPLNEPKANKQEKITEKDIVESDSDIDVECFSQEINDFDEIDSPLSEDIKTQLESFLNHLPQCVNREMIDNSAVNFAITFISKNHRKKLARTLYNVSRTRLDLLPLYARLVAILEPAMPEIAEELGKLLKHEFKFHVKKKDQINIETKIKVVRFIGELVKFRVFSYIEVLQCFKRLLNNFTHHQIEMFCNLLETCGRFLFKHPDYSSLIRVYIDQMMRVKSATILDPHYVTMIENAYYQVNPPERPIHMKKKRPPMHEFIRKLLFEDLMKSNVSNILRLMRKLNWKSKELASYAVKCLTYAFKVKYDNIRPLADLVSGIANYQDFVGVQVVDGVIEDIRLGMEVNRQEDSQRRLSMVKYLGELYNYCLLDNGDIFNVLYSFITFGVSLSSPSSLDPPENLFRIKLACVLLETFGHYLDSKTGHKRLDFYFVFFQSYYWFKHSAACWDSKKAFPIEITYMFRDTLSSLRPKLRLYENYEEASTGVESLKAEFMNRLAYKNIETNRELEIIQEDISPGCLETKTSKENNVFCEIANEATSDESENDSNSEEISSKTTCGNIKEIGAGEPSPPKSIKENSIDTLPSISNKNEETNANIQHKSKELATTNDKVQIIDSLRGDLKLTKRHHSLGPCSLNFDNTQNSNKCDVLNTSVRSKTNDKHNNPKMSDGSNINNKVIGHIKSNIKSTLTPPIREIKNEYVSRFMTQTKPTIKPLFSKEFTNKRTKELSGSIKPILTMKMSNTKRDQKEPTDNIEPLFTKKLTNEMTDQKDLTAAFFKLRNARTLTSCGLRNTSPKPVNIVDIRSQADHNLKTFDQQENKSDTSKFVVKPLFMILESLKESLEGSKVDSEPPSFKVEIK</sequence>
<dbReference type="GO" id="GO:0005737">
    <property type="term" value="C:cytoplasm"/>
    <property type="evidence" value="ECO:0007669"/>
    <property type="project" value="TreeGrafter"/>
</dbReference>
<protein>
    <recommendedName>
        <fullName evidence="2">MIF4G domain-containing protein</fullName>
    </recommendedName>
</protein>
<dbReference type="InterPro" id="IPR039762">
    <property type="entry name" value="Nmd2/UPF2"/>
</dbReference>
<dbReference type="PANTHER" id="PTHR12839">
    <property type="entry name" value="NONSENSE-MEDIATED MRNA DECAY PROTEIN 2 UP-FRAMESHIFT SUPPRESSOR 2"/>
    <property type="match status" value="1"/>
</dbReference>
<feature type="domain" description="MIF4G" evidence="2">
    <location>
        <begin position="593"/>
        <end position="805"/>
    </location>
</feature>
<feature type="domain" description="MIF4G" evidence="2">
    <location>
        <begin position="22"/>
        <end position="236"/>
    </location>
</feature>
<name>A0A7R9B818_TIMSH</name>
<dbReference type="InterPro" id="IPR016024">
    <property type="entry name" value="ARM-type_fold"/>
</dbReference>
<feature type="compositionally biased region" description="Acidic residues" evidence="1">
    <location>
        <begin position="872"/>
        <end position="882"/>
    </location>
</feature>
<gene>
    <name evidence="3" type="ORF">TSIB3V08_LOCUS11670</name>
</gene>
<feature type="compositionally biased region" description="Polar residues" evidence="1">
    <location>
        <begin position="997"/>
        <end position="1007"/>
    </location>
</feature>
<dbReference type="GO" id="GO:0035145">
    <property type="term" value="C:exon-exon junction complex"/>
    <property type="evidence" value="ECO:0007669"/>
    <property type="project" value="TreeGrafter"/>
</dbReference>
<evidence type="ECO:0000256" key="1">
    <source>
        <dbReference type="SAM" id="MobiDB-lite"/>
    </source>
</evidence>
<accession>A0A7R9B818</accession>
<feature type="region of interest" description="Disordered" evidence="1">
    <location>
        <begin position="987"/>
        <end position="1007"/>
    </location>
</feature>
<feature type="region of interest" description="Disordered" evidence="1">
    <location>
        <begin position="869"/>
        <end position="936"/>
    </location>
</feature>
<dbReference type="SMART" id="SM00543">
    <property type="entry name" value="MIF4G"/>
    <property type="match status" value="3"/>
</dbReference>
<dbReference type="GO" id="GO:0003723">
    <property type="term" value="F:RNA binding"/>
    <property type="evidence" value="ECO:0007669"/>
    <property type="project" value="InterPro"/>
</dbReference>
<proteinExistence type="predicted"/>
<dbReference type="PANTHER" id="PTHR12839:SF7">
    <property type="entry name" value="REGULATOR OF NONSENSE TRANSCRIPTS 2"/>
    <property type="match status" value="1"/>
</dbReference>
<dbReference type="Gene3D" id="1.25.40.180">
    <property type="match status" value="3"/>
</dbReference>
<evidence type="ECO:0000259" key="2">
    <source>
        <dbReference type="SMART" id="SM00543"/>
    </source>
</evidence>
<dbReference type="GO" id="GO:0000184">
    <property type="term" value="P:nuclear-transcribed mRNA catabolic process, nonsense-mediated decay"/>
    <property type="evidence" value="ECO:0007669"/>
    <property type="project" value="InterPro"/>
</dbReference>
<reference evidence="3" key="1">
    <citation type="submission" date="2020-11" db="EMBL/GenBank/DDBJ databases">
        <authorList>
            <person name="Tran Van P."/>
        </authorList>
    </citation>
    <scope>NUCLEOTIDE SEQUENCE</scope>
</reference>
<dbReference type="EMBL" id="OC009918">
    <property type="protein sequence ID" value="CAD7267665.1"/>
    <property type="molecule type" value="Genomic_DNA"/>
</dbReference>
<evidence type="ECO:0000313" key="3">
    <source>
        <dbReference type="EMBL" id="CAD7267665.1"/>
    </source>
</evidence>
<dbReference type="Pfam" id="PF02854">
    <property type="entry name" value="MIF4G"/>
    <property type="match status" value="3"/>
</dbReference>
<feature type="domain" description="MIF4G" evidence="2">
    <location>
        <begin position="389"/>
        <end position="578"/>
    </location>
</feature>
<dbReference type="FunFam" id="1.25.40.180:FF:000023">
    <property type="entry name" value="regulator of nonsense transcripts 2 isoform X1"/>
    <property type="match status" value="1"/>
</dbReference>